<dbReference type="InterPro" id="IPR013078">
    <property type="entry name" value="His_Pase_superF_clade-1"/>
</dbReference>
<evidence type="ECO:0008006" key="2">
    <source>
        <dbReference type="Google" id="ProtNLM"/>
    </source>
</evidence>
<protein>
    <recommendedName>
        <fullName evidence="2">Phosphohistidine phosphatase SixA</fullName>
    </recommendedName>
</protein>
<organism evidence="1">
    <name type="scientific">hydrothermal vent metagenome</name>
    <dbReference type="NCBI Taxonomy" id="652676"/>
    <lineage>
        <taxon>unclassified sequences</taxon>
        <taxon>metagenomes</taxon>
        <taxon>ecological metagenomes</taxon>
    </lineage>
</organism>
<proteinExistence type="predicted"/>
<dbReference type="InterPro" id="IPR004449">
    <property type="entry name" value="SixA"/>
</dbReference>
<gene>
    <name evidence="1" type="ORF">MNBD_GAMMA05-1215</name>
</gene>
<accession>A0A3B0WRM3</accession>
<dbReference type="CDD" id="cd07067">
    <property type="entry name" value="HP_PGM_like"/>
    <property type="match status" value="1"/>
</dbReference>
<dbReference type="SUPFAM" id="SSF53254">
    <property type="entry name" value="Phosphoglycerate mutase-like"/>
    <property type="match status" value="1"/>
</dbReference>
<sequence>MTINRLYFAQHGLAVDKTKNSDRPLSASGIEQTELMAAQLSKQQITISKIFHSGKLRASQTADIFAKRLSVAAVSAVDYLSPNSDISIVTALLDTDAALYVGHLPHIDKFTSTLLTGDENKSIIYFQNSGVLCLESTPQNFQVKWYLTPAQLVL</sequence>
<dbReference type="AlphaFoldDB" id="A0A3B0WRM3"/>
<dbReference type="EMBL" id="UOFE01000035">
    <property type="protein sequence ID" value="VAW53712.1"/>
    <property type="molecule type" value="Genomic_DNA"/>
</dbReference>
<dbReference type="InterPro" id="IPR029033">
    <property type="entry name" value="His_PPase_superfam"/>
</dbReference>
<dbReference type="NCBIfam" id="TIGR00249">
    <property type="entry name" value="sixA"/>
    <property type="match status" value="1"/>
</dbReference>
<dbReference type="GO" id="GO:0005737">
    <property type="term" value="C:cytoplasm"/>
    <property type="evidence" value="ECO:0007669"/>
    <property type="project" value="InterPro"/>
</dbReference>
<evidence type="ECO:0000313" key="1">
    <source>
        <dbReference type="EMBL" id="VAW53712.1"/>
    </source>
</evidence>
<dbReference type="GO" id="GO:0101006">
    <property type="term" value="F:protein histidine phosphatase activity"/>
    <property type="evidence" value="ECO:0007669"/>
    <property type="project" value="InterPro"/>
</dbReference>
<name>A0A3B0WRM3_9ZZZZ</name>
<dbReference type="Pfam" id="PF00300">
    <property type="entry name" value="His_Phos_1"/>
    <property type="match status" value="1"/>
</dbReference>
<reference evidence="1" key="1">
    <citation type="submission" date="2018-06" db="EMBL/GenBank/DDBJ databases">
        <authorList>
            <person name="Zhirakovskaya E."/>
        </authorList>
    </citation>
    <scope>NUCLEOTIDE SEQUENCE</scope>
</reference>
<dbReference type="Gene3D" id="3.40.50.1240">
    <property type="entry name" value="Phosphoglycerate mutase-like"/>
    <property type="match status" value="1"/>
</dbReference>